<comment type="caution">
    <text evidence="1">The sequence shown here is derived from an EMBL/GenBank/DDBJ whole genome shotgun (WGS) entry which is preliminary data.</text>
</comment>
<dbReference type="GO" id="GO:0009007">
    <property type="term" value="F:site-specific DNA-methyltransferase (adenine-specific) activity"/>
    <property type="evidence" value="ECO:0007669"/>
    <property type="project" value="InterPro"/>
</dbReference>
<protein>
    <recommendedName>
        <fullName evidence="2">DNA N-6-adenine-methyltransferase (Dam)</fullName>
    </recommendedName>
</protein>
<reference evidence="1" key="1">
    <citation type="journal article" date="2015" name="Nature">
        <title>Complex archaea that bridge the gap between prokaryotes and eukaryotes.</title>
        <authorList>
            <person name="Spang A."/>
            <person name="Saw J.H."/>
            <person name="Jorgensen S.L."/>
            <person name="Zaremba-Niedzwiedzka K."/>
            <person name="Martijn J."/>
            <person name="Lind A.E."/>
            <person name="van Eijk R."/>
            <person name="Schleper C."/>
            <person name="Guy L."/>
            <person name="Ettema T.J."/>
        </authorList>
    </citation>
    <scope>NUCLEOTIDE SEQUENCE</scope>
</reference>
<dbReference type="EMBL" id="LAZR01032878">
    <property type="protein sequence ID" value="KKL49658.1"/>
    <property type="molecule type" value="Genomic_DNA"/>
</dbReference>
<proteinExistence type="predicted"/>
<gene>
    <name evidence="1" type="ORF">LCGC14_2313320</name>
</gene>
<dbReference type="GO" id="GO:0003677">
    <property type="term" value="F:DNA binding"/>
    <property type="evidence" value="ECO:0007669"/>
    <property type="project" value="InterPro"/>
</dbReference>
<dbReference type="AlphaFoldDB" id="A0A0F9CK02"/>
<accession>A0A0F9CK02</accession>
<sequence length="151" mass="17140">MGSLLSADGGAVRIPLTSNRHDYGTPQVLFDTLDAEFHFTLDPCASPENAKCKKFYTYHDNGLVQDWSGEVVFMNPPFGRDIRLWMAKAYREALNGITVVCLIPARTDTYYWHEYAMKGEIRYIRGRITFEGMKHNAPFPSAIVIFRGLGL</sequence>
<dbReference type="GO" id="GO:0009307">
    <property type="term" value="P:DNA restriction-modification system"/>
    <property type="evidence" value="ECO:0007669"/>
    <property type="project" value="InterPro"/>
</dbReference>
<dbReference type="InterPro" id="IPR008593">
    <property type="entry name" value="Dam_MeTrfase"/>
</dbReference>
<evidence type="ECO:0000313" key="1">
    <source>
        <dbReference type="EMBL" id="KKL49658.1"/>
    </source>
</evidence>
<evidence type="ECO:0008006" key="2">
    <source>
        <dbReference type="Google" id="ProtNLM"/>
    </source>
</evidence>
<organism evidence="1">
    <name type="scientific">marine sediment metagenome</name>
    <dbReference type="NCBI Taxonomy" id="412755"/>
    <lineage>
        <taxon>unclassified sequences</taxon>
        <taxon>metagenomes</taxon>
        <taxon>ecological metagenomes</taxon>
    </lineage>
</organism>
<dbReference type="Pfam" id="PF05869">
    <property type="entry name" value="Dam"/>
    <property type="match status" value="1"/>
</dbReference>
<name>A0A0F9CK02_9ZZZZ</name>